<accession>X1V5P1</accession>
<evidence type="ECO:0000313" key="1">
    <source>
        <dbReference type="EMBL" id="GAJ11092.1"/>
    </source>
</evidence>
<name>X1V5P1_9ZZZZ</name>
<comment type="caution">
    <text evidence="1">The sequence shown here is derived from an EMBL/GenBank/DDBJ whole genome shotgun (WGS) entry which is preliminary data.</text>
</comment>
<sequence length="166" mass="19373">MYDRKTNSYWSQIDSLAIIGELSGTRLNLLPIDTVTWREWKKEHPDSQVLSQETGYIRAYGKDPYGEYYEDSFVWFPLENEDDRIHSKTVILGIEVEGLFKAYKEQDLKELGLIEDSIGEARIRIERDSAGTVHITNLETGKEIVAQRGFWFAWYAFHPDTQLYAK</sequence>
<reference evidence="1" key="1">
    <citation type="journal article" date="2014" name="Front. Microbiol.">
        <title>High frequency of phylogenetically diverse reductive dehalogenase-homologous genes in deep subseafloor sedimentary metagenomes.</title>
        <authorList>
            <person name="Kawai M."/>
            <person name="Futagami T."/>
            <person name="Toyoda A."/>
            <person name="Takaki Y."/>
            <person name="Nishi S."/>
            <person name="Hori S."/>
            <person name="Arai W."/>
            <person name="Tsubouchi T."/>
            <person name="Morono Y."/>
            <person name="Uchiyama I."/>
            <person name="Ito T."/>
            <person name="Fujiyama A."/>
            <person name="Inagaki F."/>
            <person name="Takami H."/>
        </authorList>
    </citation>
    <scope>NUCLEOTIDE SEQUENCE</scope>
    <source>
        <strain evidence="1">Expedition CK06-06</strain>
    </source>
</reference>
<dbReference type="AlphaFoldDB" id="X1V5P1"/>
<dbReference type="EMBL" id="BARW01028271">
    <property type="protein sequence ID" value="GAJ11092.1"/>
    <property type="molecule type" value="Genomic_DNA"/>
</dbReference>
<dbReference type="Pfam" id="PF11376">
    <property type="entry name" value="DUF3179"/>
    <property type="match status" value="1"/>
</dbReference>
<evidence type="ECO:0008006" key="2">
    <source>
        <dbReference type="Google" id="ProtNLM"/>
    </source>
</evidence>
<gene>
    <name evidence="1" type="ORF">S12H4_45679</name>
</gene>
<proteinExistence type="predicted"/>
<organism evidence="1">
    <name type="scientific">marine sediment metagenome</name>
    <dbReference type="NCBI Taxonomy" id="412755"/>
    <lineage>
        <taxon>unclassified sequences</taxon>
        <taxon>metagenomes</taxon>
        <taxon>ecological metagenomes</taxon>
    </lineage>
</organism>
<protein>
    <recommendedName>
        <fullName evidence="2">DUF3179 domain-containing protein</fullName>
    </recommendedName>
</protein>
<dbReference type="InterPro" id="IPR021516">
    <property type="entry name" value="DUF3179"/>
</dbReference>